<evidence type="ECO:0000256" key="1">
    <source>
        <dbReference type="SAM" id="Phobius"/>
    </source>
</evidence>
<keyword evidence="3" id="KW-1185">Reference proteome</keyword>
<keyword evidence="1" id="KW-0472">Membrane</keyword>
<dbReference type="NCBIfam" id="TIGR03781">
    <property type="entry name" value="Bac_Flav_CT_K"/>
    <property type="match status" value="1"/>
</dbReference>
<sequence>MILKQLINIETAFRHVQIFTGVLLVVFGIVTCYAVERSYQKIEQMQTHIYVLANGKAFYAAMADKKDNVPVEARDHIKTFHQFFFNLAPDNAIIQANLVRALNLADYSAKVQYDMLRESGYYDNIITSGITQEVSVDSIQVSTGEAPYYFKFYGKERIARSSTVLTRNLITEGYLRNMNFRSDDNPHGFLVERWKILNNSDIKNEKR</sequence>
<dbReference type="AlphaFoldDB" id="A0A1C4EWJ4"/>
<gene>
    <name evidence="2" type="ORF">GA0116948_11061</name>
</gene>
<evidence type="ECO:0000313" key="2">
    <source>
        <dbReference type="EMBL" id="SCC47955.1"/>
    </source>
</evidence>
<dbReference type="EMBL" id="FMAR01000010">
    <property type="protein sequence ID" value="SCC47955.1"/>
    <property type="molecule type" value="Genomic_DNA"/>
</dbReference>
<organism evidence="2 3">
    <name type="scientific">Chitinophaga costaii</name>
    <dbReference type="NCBI Taxonomy" id="1335309"/>
    <lineage>
        <taxon>Bacteria</taxon>
        <taxon>Pseudomonadati</taxon>
        <taxon>Bacteroidota</taxon>
        <taxon>Chitinophagia</taxon>
        <taxon>Chitinophagales</taxon>
        <taxon>Chitinophagaceae</taxon>
        <taxon>Chitinophaga</taxon>
    </lineage>
</organism>
<dbReference type="STRING" id="1335309.GA0116948_11061"/>
<name>A0A1C4EWJ4_9BACT</name>
<protein>
    <submittedName>
        <fullName evidence="2">Bacteroides conjugative transposon TraK protein</fullName>
    </submittedName>
</protein>
<dbReference type="Proteomes" id="UP000242818">
    <property type="component" value="Unassembled WGS sequence"/>
</dbReference>
<dbReference type="RefSeq" id="WP_262487152.1">
    <property type="nucleotide sequence ID" value="NZ_FMAR01000010.1"/>
</dbReference>
<feature type="transmembrane region" description="Helical" evidence="1">
    <location>
        <begin position="12"/>
        <end position="35"/>
    </location>
</feature>
<dbReference type="InterPro" id="IPR022276">
    <property type="entry name" value="Conjug_transposon_TraK"/>
</dbReference>
<accession>A0A1C4EWJ4</accession>
<keyword evidence="1" id="KW-1133">Transmembrane helix</keyword>
<keyword evidence="1" id="KW-0812">Transmembrane</keyword>
<reference evidence="2 3" key="1">
    <citation type="submission" date="2016-08" db="EMBL/GenBank/DDBJ databases">
        <authorList>
            <person name="Seilhamer J.J."/>
        </authorList>
    </citation>
    <scope>NUCLEOTIDE SEQUENCE [LARGE SCALE GENOMIC DNA]</scope>
    <source>
        <strain evidence="2 3">A37T2</strain>
    </source>
</reference>
<proteinExistence type="predicted"/>
<evidence type="ECO:0000313" key="3">
    <source>
        <dbReference type="Proteomes" id="UP000242818"/>
    </source>
</evidence>